<dbReference type="Pfam" id="PF14398">
    <property type="entry name" value="ATPgrasp_YheCD"/>
    <property type="match status" value="1"/>
</dbReference>
<accession>A0ABU9K7W5</accession>
<dbReference type="SUPFAM" id="SSF56059">
    <property type="entry name" value="Glutathione synthetase ATP-binding domain-like"/>
    <property type="match status" value="1"/>
</dbReference>
<dbReference type="InterPro" id="IPR026838">
    <property type="entry name" value="YheC/D"/>
</dbReference>
<dbReference type="EMBL" id="JBBYAF010000011">
    <property type="protein sequence ID" value="MEL3972107.1"/>
    <property type="molecule type" value="Genomic_DNA"/>
</dbReference>
<keyword evidence="2" id="KW-1185">Reference proteome</keyword>
<sequence length="441" mass="51598">MKEPYFCSVHLDKELDPLYIHVNEETLKRLNIESTSIILNFGHFKKELMIEIDHNLKFNQVKLSSCLNENLSIPDLPYDSYFNENQLFLGPVIGFLETPWFNPKQETSKLRFSNYDKIKGLIYIFNSKTIHQSTKTISGYYYDPTANTFIKSTFPYPGAIYNRSPMKPDIYRHFKKHIGEKIFNYPYRNDNKYSFWLNMSRIPFIREHLPFTRRYKGAASLVQMLTKYESVFLKPASLSRGRGIFHIKKADKGYLLSSSTGEKVLIESIESLEERLHSSIMKNSRYIIQQEIPFNHSGKKIDFRLYLQKEETKNWKYSGMETKVAKAGSVISNSSNREKVMPGEAALKEIYLLSEDQVKQKTVEITQLCMKILSVMENDEETHLGDVAFDFILDEKCKVWVLEMQPNYAAERKAKRTMDERRVLPYILPTPFEYARALAGF</sequence>
<gene>
    <name evidence="1" type="ORF">AAEO50_07435</name>
</gene>
<dbReference type="RefSeq" id="WP_341982058.1">
    <property type="nucleotide sequence ID" value="NZ_JBBYAF010000011.1"/>
</dbReference>
<evidence type="ECO:0000313" key="1">
    <source>
        <dbReference type="EMBL" id="MEL3972107.1"/>
    </source>
</evidence>
<protein>
    <submittedName>
        <fullName evidence="1">YheC/YheD family protein</fullName>
    </submittedName>
</protein>
<name>A0ABU9K7W5_9BACI</name>
<dbReference type="Gene3D" id="3.30.470.20">
    <property type="entry name" value="ATP-grasp fold, B domain"/>
    <property type="match status" value="1"/>
</dbReference>
<comment type="caution">
    <text evidence="1">The sequence shown here is derived from an EMBL/GenBank/DDBJ whole genome shotgun (WGS) entry which is preliminary data.</text>
</comment>
<proteinExistence type="predicted"/>
<evidence type="ECO:0000313" key="2">
    <source>
        <dbReference type="Proteomes" id="UP001389717"/>
    </source>
</evidence>
<organism evidence="1 2">
    <name type="scientific">Rossellomorea oryzaecorticis</name>
    <dbReference type="NCBI Taxonomy" id="1396505"/>
    <lineage>
        <taxon>Bacteria</taxon>
        <taxon>Bacillati</taxon>
        <taxon>Bacillota</taxon>
        <taxon>Bacilli</taxon>
        <taxon>Bacillales</taxon>
        <taxon>Bacillaceae</taxon>
        <taxon>Rossellomorea</taxon>
    </lineage>
</organism>
<reference evidence="1 2" key="1">
    <citation type="submission" date="2024-04" db="EMBL/GenBank/DDBJ databases">
        <title>Bacillus oryzaecorticis sp. nov., a moderately halophilic bacterium isolated from rice husks.</title>
        <authorList>
            <person name="Zhu H.-S."/>
        </authorList>
    </citation>
    <scope>NUCLEOTIDE SEQUENCE [LARGE SCALE GENOMIC DNA]</scope>
    <source>
        <strain evidence="1 2">ZC255</strain>
    </source>
</reference>
<dbReference type="Proteomes" id="UP001389717">
    <property type="component" value="Unassembled WGS sequence"/>
</dbReference>